<feature type="compositionally biased region" description="Low complexity" evidence="1">
    <location>
        <begin position="104"/>
        <end position="113"/>
    </location>
</feature>
<feature type="region of interest" description="Disordered" evidence="1">
    <location>
        <begin position="1"/>
        <end position="25"/>
    </location>
</feature>
<organism evidence="2 3">
    <name type="scientific">Cyclotella cryptica</name>
    <dbReference type="NCBI Taxonomy" id="29204"/>
    <lineage>
        <taxon>Eukaryota</taxon>
        <taxon>Sar</taxon>
        <taxon>Stramenopiles</taxon>
        <taxon>Ochrophyta</taxon>
        <taxon>Bacillariophyta</taxon>
        <taxon>Coscinodiscophyceae</taxon>
        <taxon>Thalassiosirophycidae</taxon>
        <taxon>Stephanodiscales</taxon>
        <taxon>Stephanodiscaceae</taxon>
        <taxon>Cyclotella</taxon>
    </lineage>
</organism>
<gene>
    <name evidence="2" type="ORF">HJC23_002233</name>
</gene>
<sequence length="432" mass="47710">MNRSDDAVDAHAPTSRGHRPRIPVPVRSHSRSFFEALDSIDRGASASDAHLFTRNPQPPHRHHKSMGHIDVDVSPDSVACATLFRRIMSEGINETSDSPKVTQSSFHASSRTTTTRHRRELRQLSFQSTSSSTTSNLDIDDLLSQNSPPESKKKGKGKSVAPFPSPPLTPSNEHGKSRLTQKPKESEKDQACVPMKVSGLHWIDHRGVSGRYSGQVNSLIQPHGHGSLVLTDGTTITSKWCNGTSLDRRRSSIGATNEKPARGLKGKSISWKGPTEHKAKECHDYQQNHKHTVRLDESNRTDESADSTSKHISSNGLLSKPSSKNYPYQLGEAPISSAHMIDAPTVEKAISNADSLKIHDFAFIRRSNGEWCYSIVAKKNRSPEAGKNGRHVEHSEDESILFVTNAEGSTKCIKKKHWGTMIRLVRHSDAKV</sequence>
<dbReference type="Proteomes" id="UP001516023">
    <property type="component" value="Unassembled WGS sequence"/>
</dbReference>
<protein>
    <submittedName>
        <fullName evidence="2">Uncharacterized protein</fullName>
    </submittedName>
</protein>
<evidence type="ECO:0000313" key="3">
    <source>
        <dbReference type="Proteomes" id="UP001516023"/>
    </source>
</evidence>
<feature type="compositionally biased region" description="Polar residues" evidence="1">
    <location>
        <begin position="306"/>
        <end position="325"/>
    </location>
</feature>
<name>A0ABD3QFU9_9STRA</name>
<keyword evidence="3" id="KW-1185">Reference proteome</keyword>
<feature type="compositionally biased region" description="Low complexity" evidence="1">
    <location>
        <begin position="128"/>
        <end position="137"/>
    </location>
</feature>
<proteinExistence type="predicted"/>
<dbReference type="AlphaFoldDB" id="A0ABD3QFU9"/>
<feature type="compositionally biased region" description="Basic and acidic residues" evidence="1">
    <location>
        <begin position="274"/>
        <end position="303"/>
    </location>
</feature>
<dbReference type="EMBL" id="JABMIG020000041">
    <property type="protein sequence ID" value="KAL3799105.1"/>
    <property type="molecule type" value="Genomic_DNA"/>
</dbReference>
<feature type="region of interest" description="Disordered" evidence="1">
    <location>
        <begin position="249"/>
        <end position="325"/>
    </location>
</feature>
<evidence type="ECO:0000256" key="1">
    <source>
        <dbReference type="SAM" id="MobiDB-lite"/>
    </source>
</evidence>
<feature type="region of interest" description="Disordered" evidence="1">
    <location>
        <begin position="94"/>
        <end position="191"/>
    </location>
</feature>
<comment type="caution">
    <text evidence="2">The sequence shown here is derived from an EMBL/GenBank/DDBJ whole genome shotgun (WGS) entry which is preliminary data.</text>
</comment>
<evidence type="ECO:0000313" key="2">
    <source>
        <dbReference type="EMBL" id="KAL3799105.1"/>
    </source>
</evidence>
<reference evidence="2 3" key="1">
    <citation type="journal article" date="2020" name="G3 (Bethesda)">
        <title>Improved Reference Genome for Cyclotella cryptica CCMP332, a Model for Cell Wall Morphogenesis, Salinity Adaptation, and Lipid Production in Diatoms (Bacillariophyta).</title>
        <authorList>
            <person name="Roberts W.R."/>
            <person name="Downey K.M."/>
            <person name="Ruck E.C."/>
            <person name="Traller J.C."/>
            <person name="Alverson A.J."/>
        </authorList>
    </citation>
    <scope>NUCLEOTIDE SEQUENCE [LARGE SCALE GENOMIC DNA]</scope>
    <source>
        <strain evidence="2 3">CCMP332</strain>
    </source>
</reference>
<accession>A0ABD3QFU9</accession>
<feature type="compositionally biased region" description="Polar residues" evidence="1">
    <location>
        <begin position="94"/>
        <end position="103"/>
    </location>
</feature>